<protein>
    <recommendedName>
        <fullName evidence="2">Tf2-1-like SH3-like domain-containing protein</fullName>
    </recommendedName>
</protein>
<evidence type="ECO:0000313" key="3">
    <source>
        <dbReference type="EMBL" id="OBZ72470.1"/>
    </source>
</evidence>
<dbReference type="InterPro" id="IPR056924">
    <property type="entry name" value="SH3_Tf2-1"/>
</dbReference>
<proteinExistence type="predicted"/>
<dbReference type="STRING" id="5627.A0A1C7M6D2"/>
<evidence type="ECO:0000256" key="1">
    <source>
        <dbReference type="SAM" id="MobiDB-lite"/>
    </source>
</evidence>
<gene>
    <name evidence="3" type="ORF">A0H81_08068</name>
</gene>
<evidence type="ECO:0000313" key="4">
    <source>
        <dbReference type="Proteomes" id="UP000092993"/>
    </source>
</evidence>
<dbReference type="OrthoDB" id="3211671at2759"/>
<keyword evidence="4" id="KW-1185">Reference proteome</keyword>
<organism evidence="3 4">
    <name type="scientific">Grifola frondosa</name>
    <name type="common">Maitake</name>
    <name type="synonym">Polyporus frondosus</name>
    <dbReference type="NCBI Taxonomy" id="5627"/>
    <lineage>
        <taxon>Eukaryota</taxon>
        <taxon>Fungi</taxon>
        <taxon>Dikarya</taxon>
        <taxon>Basidiomycota</taxon>
        <taxon>Agaricomycotina</taxon>
        <taxon>Agaricomycetes</taxon>
        <taxon>Polyporales</taxon>
        <taxon>Grifolaceae</taxon>
        <taxon>Grifola</taxon>
    </lineage>
</organism>
<feature type="compositionally biased region" description="Basic residues" evidence="1">
    <location>
        <begin position="465"/>
        <end position="480"/>
    </location>
</feature>
<name>A0A1C7M6D2_GRIFR</name>
<comment type="caution">
    <text evidence="3">The sequence shown here is derived from an EMBL/GenBank/DDBJ whole genome shotgun (WGS) entry which is preliminary data.</text>
</comment>
<dbReference type="SUPFAM" id="SSF54160">
    <property type="entry name" value="Chromo domain-like"/>
    <property type="match status" value="1"/>
</dbReference>
<sequence length="545" mass="62448">MVWEDASKNEYPGVRAYAQRVKNAVMAAHDSILAARVKQTRGANRRRRPAPFVEGDLVYISTKNISLPKGLARKLAPKFIGPYKIVRDFSNNSYRLDLPSNLRRRGIHDIFHSSLLRVHEPNDDRLFPGRLDSQVAELEDRDGEWAIDKIVSHRGARESAVFEAVWKSGDRTWVPYASVEHLDALKAYLEANGVDQISALGEGNGNVPNDPQVFLGGLEFRSDVETARRKSLKERVGRRTPTRRVFAPDTLPQNTSPILHLPNPPPTTLLDPRDLEPSLLGFPFFNPDCFILSLMANNVNLARNRNQDIILTDNVLHDRHLFLVPQVRLYVEFDRLLRSRPYSRDRDVIPGGYDTFMALWNSDPHCPYKFCQVVVTTGETRVFGEPVVESYLLPPREEERAPEFTPAQRRAVDNLLWQNAMQVGRRQDFYAKRQAEKAEAAAVAKRPRLMGEEDEQEERDERTAGKPKKKKAGGHSKAKGKGPLTERLHRRRTIRRMAALDRRGLAVRRVARRAQLARRARRVPKVRWALLPTNTVCCRWRNRRV</sequence>
<dbReference type="PANTHER" id="PTHR46148:SF44">
    <property type="entry name" value="GAG-POL POLYPROTEIN"/>
    <property type="match status" value="1"/>
</dbReference>
<dbReference type="Pfam" id="PF24626">
    <property type="entry name" value="SH3_Tf2-1"/>
    <property type="match status" value="1"/>
</dbReference>
<dbReference type="Proteomes" id="UP000092993">
    <property type="component" value="Unassembled WGS sequence"/>
</dbReference>
<reference evidence="3 4" key="1">
    <citation type="submission" date="2016-03" db="EMBL/GenBank/DDBJ databases">
        <title>Whole genome sequencing of Grifola frondosa 9006-11.</title>
        <authorList>
            <person name="Min B."/>
            <person name="Park H."/>
            <person name="Kim J.-G."/>
            <person name="Cho H."/>
            <person name="Oh Y.-L."/>
            <person name="Kong W.-S."/>
            <person name="Choi I.-G."/>
        </authorList>
    </citation>
    <scope>NUCLEOTIDE SEQUENCE [LARGE SCALE GENOMIC DNA]</scope>
    <source>
        <strain evidence="3 4">9006-11</strain>
    </source>
</reference>
<dbReference type="AlphaFoldDB" id="A0A1C7M6D2"/>
<dbReference type="PANTHER" id="PTHR46148">
    <property type="entry name" value="CHROMO DOMAIN-CONTAINING PROTEIN"/>
    <property type="match status" value="1"/>
</dbReference>
<dbReference type="EMBL" id="LUGG01000009">
    <property type="protein sequence ID" value="OBZ72470.1"/>
    <property type="molecule type" value="Genomic_DNA"/>
</dbReference>
<evidence type="ECO:0000259" key="2">
    <source>
        <dbReference type="Pfam" id="PF24626"/>
    </source>
</evidence>
<accession>A0A1C7M6D2</accession>
<dbReference type="InterPro" id="IPR016197">
    <property type="entry name" value="Chromo-like_dom_sf"/>
</dbReference>
<feature type="region of interest" description="Disordered" evidence="1">
    <location>
        <begin position="440"/>
        <end position="485"/>
    </location>
</feature>
<feature type="domain" description="Tf2-1-like SH3-like" evidence="2">
    <location>
        <begin position="55"/>
        <end position="117"/>
    </location>
</feature>